<dbReference type="SUPFAM" id="SSF56672">
    <property type="entry name" value="DNA/RNA polymerases"/>
    <property type="match status" value="1"/>
</dbReference>
<dbReference type="CDD" id="cd09276">
    <property type="entry name" value="Rnase_HI_RT_non_LTR"/>
    <property type="match status" value="1"/>
</dbReference>
<evidence type="ECO:0000259" key="1">
    <source>
        <dbReference type="PROSITE" id="PS50878"/>
    </source>
</evidence>
<dbReference type="InterPro" id="IPR002156">
    <property type="entry name" value="RNaseH_domain"/>
</dbReference>
<keyword evidence="4" id="KW-1185">Reference proteome</keyword>
<dbReference type="PROSITE" id="PS50879">
    <property type="entry name" value="RNASE_H_1"/>
    <property type="match status" value="1"/>
</dbReference>
<dbReference type="Proteomes" id="UP001148838">
    <property type="component" value="Unassembled WGS sequence"/>
</dbReference>
<evidence type="ECO:0000313" key="3">
    <source>
        <dbReference type="EMBL" id="KAJ4426963.1"/>
    </source>
</evidence>
<dbReference type="SUPFAM" id="SSF53098">
    <property type="entry name" value="Ribonuclease H-like"/>
    <property type="match status" value="1"/>
</dbReference>
<dbReference type="CDD" id="cd01650">
    <property type="entry name" value="RT_nLTR_like"/>
    <property type="match status" value="1"/>
</dbReference>
<dbReference type="Pfam" id="PF00078">
    <property type="entry name" value="RVT_1"/>
    <property type="match status" value="1"/>
</dbReference>
<organism evidence="3 4">
    <name type="scientific">Periplaneta americana</name>
    <name type="common">American cockroach</name>
    <name type="synonym">Blatta americana</name>
    <dbReference type="NCBI Taxonomy" id="6978"/>
    <lineage>
        <taxon>Eukaryota</taxon>
        <taxon>Metazoa</taxon>
        <taxon>Ecdysozoa</taxon>
        <taxon>Arthropoda</taxon>
        <taxon>Hexapoda</taxon>
        <taxon>Insecta</taxon>
        <taxon>Pterygota</taxon>
        <taxon>Neoptera</taxon>
        <taxon>Polyneoptera</taxon>
        <taxon>Dictyoptera</taxon>
        <taxon>Blattodea</taxon>
        <taxon>Blattoidea</taxon>
        <taxon>Blattidae</taxon>
        <taxon>Blattinae</taxon>
        <taxon>Periplaneta</taxon>
    </lineage>
</organism>
<protein>
    <submittedName>
        <fullName evidence="3">Uncharacterized protein</fullName>
    </submittedName>
</protein>
<dbReference type="InterPro" id="IPR043502">
    <property type="entry name" value="DNA/RNA_pol_sf"/>
</dbReference>
<comment type="caution">
    <text evidence="3">The sequence shown here is derived from an EMBL/GenBank/DDBJ whole genome shotgun (WGS) entry which is preliminary data.</text>
</comment>
<dbReference type="EMBL" id="JAJSOF020000039">
    <property type="protein sequence ID" value="KAJ4426963.1"/>
    <property type="molecule type" value="Genomic_DNA"/>
</dbReference>
<evidence type="ECO:0000313" key="4">
    <source>
        <dbReference type="Proteomes" id="UP001148838"/>
    </source>
</evidence>
<accession>A0ABQ8RZ42</accession>
<dbReference type="Pfam" id="PF00075">
    <property type="entry name" value="RNase_H"/>
    <property type="match status" value="1"/>
</dbReference>
<feature type="domain" description="Reverse transcriptase" evidence="1">
    <location>
        <begin position="649"/>
        <end position="922"/>
    </location>
</feature>
<gene>
    <name evidence="3" type="ORF">ANN_26762</name>
</gene>
<dbReference type="PANTHER" id="PTHR36688">
    <property type="entry name" value="ENDO/EXONUCLEASE/PHOSPHATASE DOMAIN-CONTAINING PROTEIN"/>
    <property type="match status" value="1"/>
</dbReference>
<reference evidence="3 4" key="1">
    <citation type="journal article" date="2022" name="Allergy">
        <title>Genome assembly and annotation of Periplaneta americana reveal a comprehensive cockroach allergen profile.</title>
        <authorList>
            <person name="Wang L."/>
            <person name="Xiong Q."/>
            <person name="Saelim N."/>
            <person name="Wang L."/>
            <person name="Nong W."/>
            <person name="Wan A.T."/>
            <person name="Shi M."/>
            <person name="Liu X."/>
            <person name="Cao Q."/>
            <person name="Hui J.H.L."/>
            <person name="Sookrung N."/>
            <person name="Leung T.F."/>
            <person name="Tungtrongchitr A."/>
            <person name="Tsui S.K.W."/>
        </authorList>
    </citation>
    <scope>NUCLEOTIDE SEQUENCE [LARGE SCALE GENOMIC DNA]</scope>
    <source>
        <strain evidence="3">PWHHKU_190912</strain>
    </source>
</reference>
<proteinExistence type="predicted"/>
<evidence type="ECO:0000259" key="2">
    <source>
        <dbReference type="PROSITE" id="PS50879"/>
    </source>
</evidence>
<dbReference type="PROSITE" id="PS50878">
    <property type="entry name" value="RT_POL"/>
    <property type="match status" value="1"/>
</dbReference>
<dbReference type="Gene3D" id="3.30.420.10">
    <property type="entry name" value="Ribonuclease H-like superfamily/Ribonuclease H"/>
    <property type="match status" value="1"/>
</dbReference>
<dbReference type="InterPro" id="IPR052560">
    <property type="entry name" value="RdDP_mobile_element"/>
</dbReference>
<dbReference type="PANTHER" id="PTHR36688:SF1">
    <property type="entry name" value="ENDONUCLEASE_EXONUCLEASE_PHOSPHATASE DOMAIN-CONTAINING PROTEIN"/>
    <property type="match status" value="1"/>
</dbReference>
<dbReference type="InterPro" id="IPR000477">
    <property type="entry name" value="RT_dom"/>
</dbReference>
<feature type="domain" description="RNase H type-1" evidence="2">
    <location>
        <begin position="1040"/>
        <end position="1160"/>
    </location>
</feature>
<dbReference type="InterPro" id="IPR036397">
    <property type="entry name" value="RNaseH_sf"/>
</dbReference>
<name>A0ABQ8RZ42_PERAM</name>
<sequence>MFEDNSDADKDYQPNYGDLTSSVTAVEERIVILKQLSSYLTYCLNHLTLQVIDQKFFIPGHSFDVCDIDFGVIERSKRYHEEVYVPEKWERVIADAKKRNPTFQVHRMTSELFCSSDTLENEITNRKISENKQKVEWHKIRWLQFRKDEPKKLFYKTYSVSDCIDFDVECTRDNSEEAEGFHEQFNTCSAEYVEEILSPHFGGILQEGEVLVDKGQADELKNHERNTFSRSSLFMFNTKFEDPYKSASSGSVLKFMKSEDFGSPTDTASQKTEFSSTHLFISDMTLSKKALALVQSFSAGWKRSLEELNREILSSFPNLVTGSSLLRLALTQLVDYYHRFQKLLTPNARAQLTNIHHIKKMLQMAATNFDAFCASPGYVMSNSWKYSWHISDEFSCYLNSCHKILLCLHGSLGFHVQRNPMVSGQASKLDISPLAVLGYDGASTNTGRKNGSMVCIEKEIDRPLQRIICLLHVNELRHRYVMKHLAGITTGPETRSGHIGEELLHSVESVLICGSVFWKWNDRWRKKLESTEMDGLRRSMRVSRLQHVRNDFIRAEMEAEEIVVNRTEKRILQWYGHVQRMEEEGWPRRIIHWSPTRTEGKEEGLVQVELTLALQNLKTKKSPGSDNIHSEFFKHLGEKAKSVLLSIFNLSWNTSVPAAWKKAIIVPIHKKGKPAHDVNSYRPIALLSMIAKTMESMISNRLTWYLESQNLLSPRQAGFRQLHSTNEQVICLGQEIKDSFNKKEDTLAIFIDFQLAYDSVWRNKLLLKLQKLGISSNMFRWISEFLSQRFIATKFNNSLSSYRQTYRGLPQGAVLSTTLFNIYINDLPSLLEESNMKTALFADDIVLWTSGSYRHRDKIQNSALKALNQLHEWNTSNLMTLNLSKSNYRIFSLGKKEREFNIQYNGQHLPRTYESKYLGVIFDSKLTWSNHLKYISEKARKRFSLLKRLAGKKWGCSRNTLNTTYKMFIQPVLTYCGEILITSPFINEIEYVQNQALRLITGGIKTTPIDSMRFLTNINSIKMTIEEKALIQYEKLIRLPENNWHSYSSLCVTCCLFSLYRALGYGTTSFDGEIIAISESLRNLLCHISKFKNAVILSDSKAAILSIVSKHTPSSQTAEITKMLSQLISLNKRIVFQWIPSHCGILGNEIADALAKKGSTATYRPVTKSTYYSVKRFIKSTYLDFNKQNLITQSQGKKWNSLHQNPQLIPDLPRKSSVAAFRLATGHDCLAKHLHRIVIYQSPNCPLCNSNQEIDSEHLKICASVAGHDNIFEKYWSARGQMTLLSNA</sequence>
<dbReference type="InterPro" id="IPR012337">
    <property type="entry name" value="RNaseH-like_sf"/>
</dbReference>